<name>A0ABQ5HK49_9ASTR</name>
<reference evidence="2" key="2">
    <citation type="submission" date="2022-01" db="EMBL/GenBank/DDBJ databases">
        <authorList>
            <person name="Yamashiro T."/>
            <person name="Shiraishi A."/>
            <person name="Satake H."/>
            <person name="Nakayama K."/>
        </authorList>
    </citation>
    <scope>NUCLEOTIDE SEQUENCE</scope>
</reference>
<proteinExistence type="predicted"/>
<sequence length="993" mass="112112">CNARIVFSKPQREETYQVTLDALKLSPCYPAFLITAEVPEVYMHQFWKTIKKIKDTDSYRFKLDKKKFRVDTEVFRENLQICPRLPNQDFVEPPSKEEMVSFIQELSYSGKCDMLSSIHTGLMHQPWRTFAAIINRCISGKSSGLDRLRLSRAQILWGMYNKKNVDFVSLLWEDFMFQADNREISSTRKENMPYPRFTKVIINHLISKDKTIFMRNQININTVRNDTLLGTLKFVFKTQDYQIYGALIPGEMINQDIKDSKAYKTYLDFATGKATPKKARKFKKVASPSKKLSPVLEEEPAKKPKRAKKPAKKSTTVPTAGVVIRDTHGESVSKKKTPTKGDRGKGMDLLSEAALLKAAQLKKTLKKSKLETHKLHASGSGDRVGSQPKVPDEQQDKTTGTDEGTGSKPGVPDVPKDHYESENESWGNSKDDDSNDDNSDDVSNDDDDDDVDSDAGGDNESVRGGAGKGDAEMTNVGRDDDTQQTTYEQVKDDEHVILTIVHDTEKTEVPLQSSFISSDFANQFLNLDNAPLVDNEVVSMMNVKVPAPTIPLIIPSITPLPQQSTPTPTPAPTNETTTTSIPALPDFSSMFGFNQIVSVLERDLSQLKQVDYSAQLLKTIKSQIPAMVDAQLSTRLKDSIQKAFRSYSAEFEKKAKDEKKRYIDLVEKSVKEIIKDENFVLAKSSSQLKSTYEAAASLIEFELKKILLDKMQKSKSYRAAHEHRDLYDALVKSYKLDKDLFESYGKAYSLKRDHEDNDKDEDPLAGSDQGLKKRKTSMDVEPSKGSKLKESKSSSSKGTKSQSKSSGKSAQVEESVFETTATEMPHNQESDLGNIDDQPNVETASKSDWFKKPKRPPTPDPDWNAKKLLILEHLRLGSAKFPKHKNLLSLLTTFNLLKGTCRSQVELEYHFEECYKVVTNRLDWNNSEGQEYPFDLSMPLPLIEDRGRQIVPVNYFINNYLEYLKGGRSSRKYTTSTTKTKAAKCEQLLLLLF</sequence>
<accession>A0ABQ5HK49</accession>
<feature type="compositionally biased region" description="Basic and acidic residues" evidence="1">
    <location>
        <begin position="390"/>
        <end position="400"/>
    </location>
</feature>
<dbReference type="EMBL" id="BQNB010019655">
    <property type="protein sequence ID" value="GJT87630.1"/>
    <property type="molecule type" value="Genomic_DNA"/>
</dbReference>
<comment type="caution">
    <text evidence="2">The sequence shown here is derived from an EMBL/GenBank/DDBJ whole genome shotgun (WGS) entry which is preliminary data.</text>
</comment>
<evidence type="ECO:0000256" key="1">
    <source>
        <dbReference type="SAM" id="MobiDB-lite"/>
    </source>
</evidence>
<gene>
    <name evidence="2" type="ORF">Tco_1069347</name>
</gene>
<feature type="region of interest" description="Disordered" evidence="1">
    <location>
        <begin position="752"/>
        <end position="861"/>
    </location>
</feature>
<reference evidence="2" key="1">
    <citation type="journal article" date="2022" name="Int. J. Mol. Sci.">
        <title>Draft Genome of Tanacetum Coccineum: Genomic Comparison of Closely Related Tanacetum-Family Plants.</title>
        <authorList>
            <person name="Yamashiro T."/>
            <person name="Shiraishi A."/>
            <person name="Nakayama K."/>
            <person name="Satake H."/>
        </authorList>
    </citation>
    <scope>NUCLEOTIDE SEQUENCE</scope>
</reference>
<dbReference type="Proteomes" id="UP001151760">
    <property type="component" value="Unassembled WGS sequence"/>
</dbReference>
<feature type="compositionally biased region" description="Acidic residues" evidence="1">
    <location>
        <begin position="433"/>
        <end position="457"/>
    </location>
</feature>
<feature type="compositionally biased region" description="Polar residues" evidence="1">
    <location>
        <begin position="817"/>
        <end position="831"/>
    </location>
</feature>
<protein>
    <submittedName>
        <fullName evidence="2">Uncharacterized protein</fullName>
    </submittedName>
</protein>
<feature type="region of interest" description="Disordered" evidence="1">
    <location>
        <begin position="278"/>
        <end position="347"/>
    </location>
</feature>
<feature type="compositionally biased region" description="Low complexity" evidence="1">
    <location>
        <begin position="793"/>
        <end position="809"/>
    </location>
</feature>
<feature type="compositionally biased region" description="Basic residues" evidence="1">
    <location>
        <begin position="303"/>
        <end position="312"/>
    </location>
</feature>
<keyword evidence="3" id="KW-1185">Reference proteome</keyword>
<feature type="compositionally biased region" description="Basic and acidic residues" evidence="1">
    <location>
        <begin position="776"/>
        <end position="792"/>
    </location>
</feature>
<evidence type="ECO:0000313" key="2">
    <source>
        <dbReference type="EMBL" id="GJT87630.1"/>
    </source>
</evidence>
<feature type="region of interest" description="Disordered" evidence="1">
    <location>
        <begin position="366"/>
        <end position="490"/>
    </location>
</feature>
<feature type="region of interest" description="Disordered" evidence="1">
    <location>
        <begin position="558"/>
        <end position="580"/>
    </location>
</feature>
<feature type="compositionally biased region" description="Basic and acidic residues" evidence="1">
    <location>
        <begin position="325"/>
        <end position="346"/>
    </location>
</feature>
<feature type="non-terminal residue" evidence="2">
    <location>
        <position position="1"/>
    </location>
</feature>
<organism evidence="2 3">
    <name type="scientific">Tanacetum coccineum</name>
    <dbReference type="NCBI Taxonomy" id="301880"/>
    <lineage>
        <taxon>Eukaryota</taxon>
        <taxon>Viridiplantae</taxon>
        <taxon>Streptophyta</taxon>
        <taxon>Embryophyta</taxon>
        <taxon>Tracheophyta</taxon>
        <taxon>Spermatophyta</taxon>
        <taxon>Magnoliopsida</taxon>
        <taxon>eudicotyledons</taxon>
        <taxon>Gunneridae</taxon>
        <taxon>Pentapetalae</taxon>
        <taxon>asterids</taxon>
        <taxon>campanulids</taxon>
        <taxon>Asterales</taxon>
        <taxon>Asteraceae</taxon>
        <taxon>Asteroideae</taxon>
        <taxon>Anthemideae</taxon>
        <taxon>Anthemidinae</taxon>
        <taxon>Tanacetum</taxon>
    </lineage>
</organism>
<evidence type="ECO:0000313" key="3">
    <source>
        <dbReference type="Proteomes" id="UP001151760"/>
    </source>
</evidence>